<dbReference type="SUPFAM" id="SSF52047">
    <property type="entry name" value="RNI-like"/>
    <property type="match status" value="1"/>
</dbReference>
<evidence type="ECO:0000259" key="1">
    <source>
        <dbReference type="Pfam" id="PF12937"/>
    </source>
</evidence>
<dbReference type="Proteomes" id="UP000799772">
    <property type="component" value="Unassembled WGS sequence"/>
</dbReference>
<dbReference type="InterPro" id="IPR001810">
    <property type="entry name" value="F-box_dom"/>
</dbReference>
<dbReference type="OrthoDB" id="2125396at2759"/>
<dbReference type="EMBL" id="ML978121">
    <property type="protein sequence ID" value="KAF2105111.1"/>
    <property type="molecule type" value="Genomic_DNA"/>
</dbReference>
<dbReference type="InterPro" id="IPR036047">
    <property type="entry name" value="F-box-like_dom_sf"/>
</dbReference>
<dbReference type="InterPro" id="IPR032675">
    <property type="entry name" value="LRR_dom_sf"/>
</dbReference>
<accession>A0A9P4IP75</accession>
<protein>
    <recommendedName>
        <fullName evidence="1">F-box domain-containing protein</fullName>
    </recommendedName>
</protein>
<reference evidence="2" key="1">
    <citation type="journal article" date="2020" name="Stud. Mycol.">
        <title>101 Dothideomycetes genomes: a test case for predicting lifestyles and emergence of pathogens.</title>
        <authorList>
            <person name="Haridas S."/>
            <person name="Albert R."/>
            <person name="Binder M."/>
            <person name="Bloem J."/>
            <person name="Labutti K."/>
            <person name="Salamov A."/>
            <person name="Andreopoulos B."/>
            <person name="Baker S."/>
            <person name="Barry K."/>
            <person name="Bills G."/>
            <person name="Bluhm B."/>
            <person name="Cannon C."/>
            <person name="Castanera R."/>
            <person name="Culley D."/>
            <person name="Daum C."/>
            <person name="Ezra D."/>
            <person name="Gonzalez J."/>
            <person name="Henrissat B."/>
            <person name="Kuo A."/>
            <person name="Liang C."/>
            <person name="Lipzen A."/>
            <person name="Lutzoni F."/>
            <person name="Magnuson J."/>
            <person name="Mondo S."/>
            <person name="Nolan M."/>
            <person name="Ohm R."/>
            <person name="Pangilinan J."/>
            <person name="Park H.-J."/>
            <person name="Ramirez L."/>
            <person name="Alfaro M."/>
            <person name="Sun H."/>
            <person name="Tritt A."/>
            <person name="Yoshinaga Y."/>
            <person name="Zwiers L.-H."/>
            <person name="Turgeon B."/>
            <person name="Goodwin S."/>
            <person name="Spatafora J."/>
            <person name="Crous P."/>
            <person name="Grigoriev I."/>
        </authorList>
    </citation>
    <scope>NUCLEOTIDE SEQUENCE</scope>
    <source>
        <strain evidence="2">CBS 133067</strain>
    </source>
</reference>
<dbReference type="AlphaFoldDB" id="A0A9P4IP75"/>
<comment type="caution">
    <text evidence="2">The sequence shown here is derived from an EMBL/GenBank/DDBJ whole genome shotgun (WGS) entry which is preliminary data.</text>
</comment>
<feature type="domain" description="F-box" evidence="1">
    <location>
        <begin position="15"/>
        <end position="63"/>
    </location>
</feature>
<evidence type="ECO:0000313" key="2">
    <source>
        <dbReference type="EMBL" id="KAF2105111.1"/>
    </source>
</evidence>
<dbReference type="Gene3D" id="3.80.10.10">
    <property type="entry name" value="Ribonuclease Inhibitor"/>
    <property type="match status" value="1"/>
</dbReference>
<sequence length="292" mass="32797">NAVEVEEPELKEPVHLPAEIILEILSYLPLTRPSTQSTLFNVCLVSNDWYQVAIARLYYQPYISGKNFDLFVRTICPSINAHIRKSDLAGLVHVLDLSRLVHHSTKSTTARLLGRTKPKLMWFRAPASSFGLNCFAALSKCKELRALDLSLVNDAISMHSLAHSLKNLGELKRLYLPRSTPRVEGFEASSFIFPPHLNELVLQGGISDTFVKDLAQPLLRLGVNDISLTFKHCPYVTSTGISDLLSPTQHVLHTLNVSHVPSLDRRRFRSLLNYVLQLCPLKELSISTDYVT</sequence>
<keyword evidence="3" id="KW-1185">Reference proteome</keyword>
<gene>
    <name evidence="2" type="ORF">NA57DRAFT_15388</name>
</gene>
<dbReference type="Pfam" id="PF12937">
    <property type="entry name" value="F-box-like"/>
    <property type="match status" value="1"/>
</dbReference>
<proteinExistence type="predicted"/>
<organism evidence="2 3">
    <name type="scientific">Rhizodiscina lignyota</name>
    <dbReference type="NCBI Taxonomy" id="1504668"/>
    <lineage>
        <taxon>Eukaryota</taxon>
        <taxon>Fungi</taxon>
        <taxon>Dikarya</taxon>
        <taxon>Ascomycota</taxon>
        <taxon>Pezizomycotina</taxon>
        <taxon>Dothideomycetes</taxon>
        <taxon>Pleosporomycetidae</taxon>
        <taxon>Aulographales</taxon>
        <taxon>Rhizodiscinaceae</taxon>
        <taxon>Rhizodiscina</taxon>
    </lineage>
</organism>
<name>A0A9P4IP75_9PEZI</name>
<feature type="non-terminal residue" evidence="2">
    <location>
        <position position="1"/>
    </location>
</feature>
<evidence type="ECO:0000313" key="3">
    <source>
        <dbReference type="Proteomes" id="UP000799772"/>
    </source>
</evidence>
<dbReference type="Gene3D" id="1.20.1280.50">
    <property type="match status" value="1"/>
</dbReference>
<feature type="non-terminal residue" evidence="2">
    <location>
        <position position="292"/>
    </location>
</feature>
<dbReference type="SUPFAM" id="SSF81383">
    <property type="entry name" value="F-box domain"/>
    <property type="match status" value="1"/>
</dbReference>